<accession>A0ABY7VP60</accession>
<dbReference type="RefSeq" id="WP_274149246.1">
    <property type="nucleotide sequence ID" value="NZ_CP117811.1"/>
</dbReference>
<protein>
    <submittedName>
        <fullName evidence="1">Uncharacterized protein</fullName>
    </submittedName>
</protein>
<dbReference type="Proteomes" id="UP001214250">
    <property type="component" value="Chromosome 1"/>
</dbReference>
<proteinExistence type="predicted"/>
<evidence type="ECO:0000313" key="1">
    <source>
        <dbReference type="EMBL" id="WDE95581.1"/>
    </source>
</evidence>
<evidence type="ECO:0000313" key="2">
    <source>
        <dbReference type="Proteomes" id="UP001214250"/>
    </source>
</evidence>
<sequence length="83" mass="9547">MYHLTNSNEYYNGQTDGLIQAVHEVEKGRFHSKHVTAPYKESDPMFNDVSQDYKLGFIHAYNSITNAVCKATYNSVIMQNKKN</sequence>
<gene>
    <name evidence="1" type="ORF">PQO03_07590</name>
</gene>
<reference evidence="1 2" key="1">
    <citation type="submission" date="2023-02" db="EMBL/GenBank/DDBJ databases">
        <title>Genome sequence of Lentisphaera profundi SAORIC-696.</title>
        <authorList>
            <person name="Kim e."/>
            <person name="Cho J.-C."/>
            <person name="Choi A."/>
            <person name="Kang I."/>
        </authorList>
    </citation>
    <scope>NUCLEOTIDE SEQUENCE [LARGE SCALE GENOMIC DNA]</scope>
    <source>
        <strain evidence="1 2">SAORIC-696</strain>
    </source>
</reference>
<keyword evidence="2" id="KW-1185">Reference proteome</keyword>
<dbReference type="EMBL" id="CP117811">
    <property type="protein sequence ID" value="WDE95581.1"/>
    <property type="molecule type" value="Genomic_DNA"/>
</dbReference>
<name>A0ABY7VP60_9BACT</name>
<organism evidence="1 2">
    <name type="scientific">Lentisphaera profundi</name>
    <dbReference type="NCBI Taxonomy" id="1658616"/>
    <lineage>
        <taxon>Bacteria</taxon>
        <taxon>Pseudomonadati</taxon>
        <taxon>Lentisphaerota</taxon>
        <taxon>Lentisphaeria</taxon>
        <taxon>Lentisphaerales</taxon>
        <taxon>Lentisphaeraceae</taxon>
        <taxon>Lentisphaera</taxon>
    </lineage>
</organism>